<evidence type="ECO:0000256" key="3">
    <source>
        <dbReference type="ARBA" id="ARBA00022989"/>
    </source>
</evidence>
<evidence type="ECO:0000256" key="2">
    <source>
        <dbReference type="ARBA" id="ARBA00022692"/>
    </source>
</evidence>
<feature type="transmembrane region" description="Helical" evidence="7">
    <location>
        <begin position="179"/>
        <end position="201"/>
    </location>
</feature>
<evidence type="ECO:0000256" key="1">
    <source>
        <dbReference type="ARBA" id="ARBA00004141"/>
    </source>
</evidence>
<evidence type="ECO:0000259" key="8">
    <source>
        <dbReference type="Pfam" id="PF20684"/>
    </source>
</evidence>
<organism evidence="9 10">
    <name type="scientific">Passalora fulva</name>
    <name type="common">Tomato leaf mold</name>
    <name type="synonym">Cladosporium fulvum</name>
    <dbReference type="NCBI Taxonomy" id="5499"/>
    <lineage>
        <taxon>Eukaryota</taxon>
        <taxon>Fungi</taxon>
        <taxon>Dikarya</taxon>
        <taxon>Ascomycota</taxon>
        <taxon>Pezizomycotina</taxon>
        <taxon>Dothideomycetes</taxon>
        <taxon>Dothideomycetidae</taxon>
        <taxon>Mycosphaerellales</taxon>
        <taxon>Mycosphaerellaceae</taxon>
        <taxon>Fulvia</taxon>
    </lineage>
</organism>
<keyword evidence="2 7" id="KW-0812">Transmembrane</keyword>
<comment type="subcellular location">
    <subcellularLocation>
        <location evidence="1">Membrane</location>
        <topology evidence="1">Multi-pass membrane protein</topology>
    </subcellularLocation>
</comment>
<feature type="domain" description="Rhodopsin" evidence="8">
    <location>
        <begin position="47"/>
        <end position="273"/>
    </location>
</feature>
<dbReference type="Proteomes" id="UP000756132">
    <property type="component" value="Chromosome 11"/>
</dbReference>
<feature type="transmembrane region" description="Helical" evidence="7">
    <location>
        <begin position="256"/>
        <end position="279"/>
    </location>
</feature>
<keyword evidence="4 7" id="KW-0472">Membrane</keyword>
<dbReference type="OrthoDB" id="3934549at2759"/>
<evidence type="ECO:0000256" key="7">
    <source>
        <dbReference type="SAM" id="Phobius"/>
    </source>
</evidence>
<feature type="transmembrane region" description="Helical" evidence="7">
    <location>
        <begin position="131"/>
        <end position="151"/>
    </location>
</feature>
<protein>
    <recommendedName>
        <fullName evidence="8">Rhodopsin domain-containing protein</fullName>
    </recommendedName>
</protein>
<feature type="transmembrane region" description="Helical" evidence="7">
    <location>
        <begin position="213"/>
        <end position="236"/>
    </location>
</feature>
<dbReference type="AlphaFoldDB" id="A0A9Q8UV50"/>
<gene>
    <name evidence="9" type="ORF">CLAFUR5_13206</name>
</gene>
<feature type="transmembrane region" description="Helical" evidence="7">
    <location>
        <begin position="12"/>
        <end position="29"/>
    </location>
</feature>
<keyword evidence="3 7" id="KW-1133">Transmembrane helix</keyword>
<name>A0A9Q8UV50_PASFU</name>
<feature type="compositionally biased region" description="Polar residues" evidence="6">
    <location>
        <begin position="318"/>
        <end position="328"/>
    </location>
</feature>
<dbReference type="PANTHER" id="PTHR33048:SF165">
    <property type="entry name" value="INTEGRAL MEMBRANE PROTEIN"/>
    <property type="match status" value="1"/>
</dbReference>
<evidence type="ECO:0000256" key="6">
    <source>
        <dbReference type="SAM" id="MobiDB-lite"/>
    </source>
</evidence>
<sequence>MAILYGDEGVELIWVTWIWFIVATILFAIRSFNASRARDGVPSLIGVRWDFLLIAVAFALAVIAQALVTVSYNYSTDETVSDPLKQLSRVLYYSIVAQMCATFSMAFGRFSVIAFLAALQGTVSPKARNMLFVLGGLQFIVSTAQVFITMLQCDPPRKLWDIATPGTCPLDDIEIQYSYFSGSFGAFADFALAIYPAVLIIGPLQQMKLSLKIGICFIMAGGAVAGAAGICMVVYVEGVSYTGGYGTLLTWVMTQTWFIVIFGSLPAIRPVFVTIGESYRNLTARLRSRSDKRTAGSSWVEMQNSRGHGFNRKRGEWTASQTALSSAPQRPGTARTARSGSDTLVDEDDMSRLVP</sequence>
<dbReference type="RefSeq" id="XP_047767985.1">
    <property type="nucleotide sequence ID" value="XM_047912354.1"/>
</dbReference>
<feature type="transmembrane region" description="Helical" evidence="7">
    <location>
        <begin position="90"/>
        <end position="119"/>
    </location>
</feature>
<evidence type="ECO:0000256" key="5">
    <source>
        <dbReference type="ARBA" id="ARBA00038359"/>
    </source>
</evidence>
<dbReference type="GeneID" id="71993084"/>
<reference evidence="9" key="1">
    <citation type="submission" date="2021-12" db="EMBL/GenBank/DDBJ databases">
        <authorList>
            <person name="Zaccaron A."/>
            <person name="Stergiopoulos I."/>
        </authorList>
    </citation>
    <scope>NUCLEOTIDE SEQUENCE</scope>
    <source>
        <strain evidence="9">Race5_Kim</strain>
    </source>
</reference>
<proteinExistence type="inferred from homology"/>
<dbReference type="PANTHER" id="PTHR33048">
    <property type="entry name" value="PTH11-LIKE INTEGRAL MEMBRANE PROTEIN (AFU_ORTHOLOGUE AFUA_5G11245)"/>
    <property type="match status" value="1"/>
</dbReference>
<evidence type="ECO:0000313" key="9">
    <source>
        <dbReference type="EMBL" id="UJO23619.1"/>
    </source>
</evidence>
<dbReference type="KEGG" id="ffu:CLAFUR5_13206"/>
<feature type="region of interest" description="Disordered" evidence="6">
    <location>
        <begin position="317"/>
        <end position="355"/>
    </location>
</feature>
<keyword evidence="10" id="KW-1185">Reference proteome</keyword>
<evidence type="ECO:0000313" key="10">
    <source>
        <dbReference type="Proteomes" id="UP000756132"/>
    </source>
</evidence>
<dbReference type="InterPro" id="IPR049326">
    <property type="entry name" value="Rhodopsin_dom_fungi"/>
</dbReference>
<feature type="transmembrane region" description="Helical" evidence="7">
    <location>
        <begin position="49"/>
        <end position="70"/>
    </location>
</feature>
<dbReference type="EMBL" id="CP090173">
    <property type="protein sequence ID" value="UJO23619.1"/>
    <property type="molecule type" value="Genomic_DNA"/>
</dbReference>
<reference evidence="9" key="2">
    <citation type="journal article" date="2022" name="Microb. Genom.">
        <title>A chromosome-scale genome assembly of the tomato pathogen Cladosporium fulvum reveals a compartmentalized genome architecture and the presence of a dispensable chromosome.</title>
        <authorList>
            <person name="Zaccaron A.Z."/>
            <person name="Chen L.H."/>
            <person name="Samaras A."/>
            <person name="Stergiopoulos I."/>
        </authorList>
    </citation>
    <scope>NUCLEOTIDE SEQUENCE</scope>
    <source>
        <strain evidence="9">Race5_Kim</strain>
    </source>
</reference>
<dbReference type="GO" id="GO:0016020">
    <property type="term" value="C:membrane"/>
    <property type="evidence" value="ECO:0007669"/>
    <property type="project" value="UniProtKB-SubCell"/>
</dbReference>
<accession>A0A9Q8UV50</accession>
<dbReference type="InterPro" id="IPR052337">
    <property type="entry name" value="SAT4-like"/>
</dbReference>
<dbReference type="Pfam" id="PF20684">
    <property type="entry name" value="Fung_rhodopsin"/>
    <property type="match status" value="1"/>
</dbReference>
<comment type="similarity">
    <text evidence="5">Belongs to the SAT4 family.</text>
</comment>
<evidence type="ECO:0000256" key="4">
    <source>
        <dbReference type="ARBA" id="ARBA00023136"/>
    </source>
</evidence>